<organism evidence="1 2">
    <name type="scientific">Devosia subaequoris</name>
    <dbReference type="NCBI Taxonomy" id="395930"/>
    <lineage>
        <taxon>Bacteria</taxon>
        <taxon>Pseudomonadati</taxon>
        <taxon>Pseudomonadota</taxon>
        <taxon>Alphaproteobacteria</taxon>
        <taxon>Hyphomicrobiales</taxon>
        <taxon>Devosiaceae</taxon>
        <taxon>Devosia</taxon>
    </lineage>
</organism>
<accession>A0A7W6IPW9</accession>
<sequence>MKLFRLSLRRPGAHWGHSQDHGEVIVRAQSSGEARFVAACAEAALAHLTGERWFEMAAIAFRNPLLYRVIRDAPGRYAQACAAQVVSGLARKAAAARRFSIGETGTG</sequence>
<dbReference type="Proteomes" id="UP000547011">
    <property type="component" value="Unassembled WGS sequence"/>
</dbReference>
<name>A0A7W6IPW9_9HYPH</name>
<dbReference type="EMBL" id="JACIEW010000009">
    <property type="protein sequence ID" value="MBB4053580.1"/>
    <property type="molecule type" value="Genomic_DNA"/>
</dbReference>
<reference evidence="1 2" key="1">
    <citation type="submission" date="2020-08" db="EMBL/GenBank/DDBJ databases">
        <title>Genomic Encyclopedia of Type Strains, Phase IV (KMG-IV): sequencing the most valuable type-strain genomes for metagenomic binning, comparative biology and taxonomic classification.</title>
        <authorList>
            <person name="Goeker M."/>
        </authorList>
    </citation>
    <scope>NUCLEOTIDE SEQUENCE [LARGE SCALE GENOMIC DNA]</scope>
    <source>
        <strain evidence="1 2">DSM 23447</strain>
    </source>
</reference>
<evidence type="ECO:0000313" key="2">
    <source>
        <dbReference type="Proteomes" id="UP000547011"/>
    </source>
</evidence>
<evidence type="ECO:0000313" key="1">
    <source>
        <dbReference type="EMBL" id="MBB4053580.1"/>
    </source>
</evidence>
<dbReference type="RefSeq" id="WP_183312363.1">
    <property type="nucleotide sequence ID" value="NZ_JACIEW010000009.1"/>
</dbReference>
<proteinExistence type="predicted"/>
<gene>
    <name evidence="1" type="ORF">GGR20_003242</name>
</gene>
<protein>
    <submittedName>
        <fullName evidence="1">Uncharacterized protein</fullName>
    </submittedName>
</protein>
<keyword evidence="2" id="KW-1185">Reference proteome</keyword>
<dbReference type="AlphaFoldDB" id="A0A7W6IPW9"/>
<comment type="caution">
    <text evidence="1">The sequence shown here is derived from an EMBL/GenBank/DDBJ whole genome shotgun (WGS) entry which is preliminary data.</text>
</comment>